<sequence>MNKIIKKISQAVQVLLLAPIKLPGKALHIIKYVAVGLGVLEAMTSEKKEDE</sequence>
<protein>
    <recommendedName>
        <fullName evidence="3">YtxH domain-containing protein</fullName>
    </recommendedName>
</protein>
<evidence type="ECO:0008006" key="3">
    <source>
        <dbReference type="Google" id="ProtNLM"/>
    </source>
</evidence>
<organism evidence="1 2">
    <name type="scientific">Sphingobacterium tabacisoli</name>
    <dbReference type="NCBI Taxonomy" id="2044855"/>
    <lineage>
        <taxon>Bacteria</taxon>
        <taxon>Pseudomonadati</taxon>
        <taxon>Bacteroidota</taxon>
        <taxon>Sphingobacteriia</taxon>
        <taxon>Sphingobacteriales</taxon>
        <taxon>Sphingobacteriaceae</taxon>
        <taxon>Sphingobacterium</taxon>
    </lineage>
</organism>
<reference evidence="2" key="1">
    <citation type="journal article" date="2019" name="Int. J. Syst. Evol. Microbiol.">
        <title>The Global Catalogue of Microorganisms (GCM) 10K type strain sequencing project: providing services to taxonomists for standard genome sequencing and annotation.</title>
        <authorList>
            <consortium name="The Broad Institute Genomics Platform"/>
            <consortium name="The Broad Institute Genome Sequencing Center for Infectious Disease"/>
            <person name="Wu L."/>
            <person name="Ma J."/>
        </authorList>
    </citation>
    <scope>NUCLEOTIDE SEQUENCE [LARGE SCALE GENOMIC DNA]</scope>
    <source>
        <strain evidence="2">KCTC 52298</strain>
    </source>
</reference>
<comment type="caution">
    <text evidence="1">The sequence shown here is derived from an EMBL/GenBank/DDBJ whole genome shotgun (WGS) entry which is preliminary data.</text>
</comment>
<dbReference type="Proteomes" id="UP001597440">
    <property type="component" value="Unassembled WGS sequence"/>
</dbReference>
<gene>
    <name evidence="1" type="ORF">ACFSQW_11670</name>
</gene>
<accession>A0ABW5L2N8</accession>
<evidence type="ECO:0000313" key="1">
    <source>
        <dbReference type="EMBL" id="MFD2555053.1"/>
    </source>
</evidence>
<name>A0ABW5L2N8_9SPHI</name>
<dbReference type="RefSeq" id="WP_210353419.1">
    <property type="nucleotide sequence ID" value="NZ_JAEQMU010000001.1"/>
</dbReference>
<proteinExistence type="predicted"/>
<evidence type="ECO:0000313" key="2">
    <source>
        <dbReference type="Proteomes" id="UP001597440"/>
    </source>
</evidence>
<dbReference type="EMBL" id="JBHULD010000014">
    <property type="protein sequence ID" value="MFD2555053.1"/>
    <property type="molecule type" value="Genomic_DNA"/>
</dbReference>
<keyword evidence="2" id="KW-1185">Reference proteome</keyword>